<evidence type="ECO:0000256" key="1">
    <source>
        <dbReference type="SAM" id="MobiDB-lite"/>
    </source>
</evidence>
<organism evidence="3 4">
    <name type="scientific">Zymoseptoria tritici ST99CH_1A5</name>
    <dbReference type="NCBI Taxonomy" id="1276529"/>
    <lineage>
        <taxon>Eukaryota</taxon>
        <taxon>Fungi</taxon>
        <taxon>Dikarya</taxon>
        <taxon>Ascomycota</taxon>
        <taxon>Pezizomycotina</taxon>
        <taxon>Dothideomycetes</taxon>
        <taxon>Dothideomycetidae</taxon>
        <taxon>Mycosphaerellales</taxon>
        <taxon>Mycosphaerellaceae</taxon>
        <taxon>Zymoseptoria</taxon>
    </lineage>
</organism>
<evidence type="ECO:0000259" key="2">
    <source>
        <dbReference type="PROSITE" id="PS51186"/>
    </source>
</evidence>
<dbReference type="InterPro" id="IPR000182">
    <property type="entry name" value="GNAT_dom"/>
</dbReference>
<gene>
    <name evidence="3" type="ORF">ZT1A5_G9663</name>
</gene>
<dbReference type="Proteomes" id="UP000215453">
    <property type="component" value="Chromosome 10"/>
</dbReference>
<reference evidence="3 4" key="1">
    <citation type="submission" date="2016-10" db="EMBL/GenBank/DDBJ databases">
        <authorList>
            <person name="Varghese N."/>
        </authorList>
    </citation>
    <scope>NUCLEOTIDE SEQUENCE [LARGE SCALE GENOMIC DNA]</scope>
</reference>
<evidence type="ECO:0000313" key="3">
    <source>
        <dbReference type="EMBL" id="SMY28218.1"/>
    </source>
</evidence>
<dbReference type="InterPro" id="IPR016181">
    <property type="entry name" value="Acyl_CoA_acyltransferase"/>
</dbReference>
<dbReference type="PROSITE" id="PS51186">
    <property type="entry name" value="GNAT"/>
    <property type="match status" value="1"/>
</dbReference>
<feature type="domain" description="N-acetyltransferase" evidence="2">
    <location>
        <begin position="66"/>
        <end position="249"/>
    </location>
</feature>
<name>A0A1Y6LXS1_ZYMTR</name>
<dbReference type="EMBL" id="LT882685">
    <property type="protein sequence ID" value="SMY28218.1"/>
    <property type="molecule type" value="Genomic_DNA"/>
</dbReference>
<feature type="region of interest" description="Disordered" evidence="1">
    <location>
        <begin position="116"/>
        <end position="145"/>
    </location>
</feature>
<evidence type="ECO:0000313" key="4">
    <source>
        <dbReference type="Proteomes" id="UP000215453"/>
    </source>
</evidence>
<sequence length="266" mass="29081">MSSFTSSGRSEFIDLVRPLHDRLSHYDPTAPPTSQPKNDAADPAKAVPQSFIDAMIVREEVYVKEQNIALENELDEDDARSFHWVAYASLPSSAVTGAEKGGGEVKKASTKIPIGTIRLVPPPHAPHHQSGTAGEGRDSPQAHGEPSEAYIKLGRLAVIKEFRGAGISKLLIETALSFARQNPHEVGPQMDLTEALQKGVASNFKGLVLVHSQVGVQKVWKRYGFEKDEAMGTWDEEGIDHVGMWRRVDVQGGRRASKLWTTTGHS</sequence>
<dbReference type="Gene3D" id="3.40.630.30">
    <property type="match status" value="1"/>
</dbReference>
<feature type="region of interest" description="Disordered" evidence="1">
    <location>
        <begin position="23"/>
        <end position="45"/>
    </location>
</feature>
<accession>A0A1Y6LXS1</accession>
<dbReference type="GO" id="GO:0006048">
    <property type="term" value="P:UDP-N-acetylglucosamine biosynthetic process"/>
    <property type="evidence" value="ECO:0007669"/>
    <property type="project" value="UniProtKB-UniPathway"/>
</dbReference>
<proteinExistence type="predicted"/>
<protein>
    <recommendedName>
        <fullName evidence="2">N-acetyltransferase domain-containing protein</fullName>
    </recommendedName>
</protein>
<dbReference type="Pfam" id="PF00583">
    <property type="entry name" value="Acetyltransf_1"/>
    <property type="match status" value="1"/>
</dbReference>
<dbReference type="CDD" id="cd04301">
    <property type="entry name" value="NAT_SF"/>
    <property type="match status" value="1"/>
</dbReference>
<dbReference type="AlphaFoldDB" id="A0A1Y6LXS1"/>
<dbReference type="UniPathway" id="UPA00113">
    <property type="reaction ID" value="UER00529"/>
</dbReference>
<dbReference type="GO" id="GO:0016747">
    <property type="term" value="F:acyltransferase activity, transferring groups other than amino-acyl groups"/>
    <property type="evidence" value="ECO:0007669"/>
    <property type="project" value="InterPro"/>
</dbReference>
<dbReference type="SUPFAM" id="SSF55729">
    <property type="entry name" value="Acyl-CoA N-acyltransferases (Nat)"/>
    <property type="match status" value="1"/>
</dbReference>